<dbReference type="EMBL" id="FOJX01000011">
    <property type="protein sequence ID" value="SFB10786.1"/>
    <property type="molecule type" value="Genomic_DNA"/>
</dbReference>
<dbReference type="RefSeq" id="WP_074816838.1">
    <property type="nucleotide sequence ID" value="NZ_FOJX01000011.1"/>
</dbReference>
<evidence type="ECO:0000256" key="1">
    <source>
        <dbReference type="SAM" id="Phobius"/>
    </source>
</evidence>
<evidence type="ECO:0000313" key="3">
    <source>
        <dbReference type="Proteomes" id="UP000183843"/>
    </source>
</evidence>
<keyword evidence="1" id="KW-0812">Transmembrane</keyword>
<keyword evidence="1" id="KW-0472">Membrane</keyword>
<name>A0A1I0YDC3_SELRU</name>
<proteinExistence type="predicted"/>
<accession>A0A1I0YDC3</accession>
<organism evidence="2 3">
    <name type="scientific">Selenomonas ruminantium</name>
    <dbReference type="NCBI Taxonomy" id="971"/>
    <lineage>
        <taxon>Bacteria</taxon>
        <taxon>Bacillati</taxon>
        <taxon>Bacillota</taxon>
        <taxon>Negativicutes</taxon>
        <taxon>Selenomonadales</taxon>
        <taxon>Selenomonadaceae</taxon>
        <taxon>Selenomonas</taxon>
    </lineage>
</organism>
<dbReference type="AlphaFoldDB" id="A0A1I0YDC3"/>
<feature type="transmembrane region" description="Helical" evidence="1">
    <location>
        <begin position="6"/>
        <end position="29"/>
    </location>
</feature>
<reference evidence="2 3" key="1">
    <citation type="submission" date="2016-10" db="EMBL/GenBank/DDBJ databases">
        <authorList>
            <person name="de Groot N.N."/>
        </authorList>
    </citation>
    <scope>NUCLEOTIDE SEQUENCE [LARGE SCALE GENOMIC DNA]</scope>
    <source>
        <strain evidence="2 3">L14</strain>
    </source>
</reference>
<keyword evidence="1" id="KW-1133">Transmembrane helix</keyword>
<protein>
    <submittedName>
        <fullName evidence="2">Uncharacterized protein</fullName>
    </submittedName>
</protein>
<gene>
    <name evidence="2" type="ORF">SAMN05216587_11198</name>
</gene>
<evidence type="ECO:0000313" key="2">
    <source>
        <dbReference type="EMBL" id="SFB10786.1"/>
    </source>
</evidence>
<dbReference type="Proteomes" id="UP000183843">
    <property type="component" value="Unassembled WGS sequence"/>
</dbReference>
<sequence length="67" mass="7092">MTGTAFIRWLTVDKIVGAGLVLALILSLFTGGSKELQTSIASGLIGWMSRGALEHGRDDAYAKSSDH</sequence>